<name>A0A8X6UCL3_NEPPI</name>
<reference evidence="1" key="1">
    <citation type="submission" date="2020-08" db="EMBL/GenBank/DDBJ databases">
        <title>Multicomponent nature underlies the extraordinary mechanical properties of spider dragline silk.</title>
        <authorList>
            <person name="Kono N."/>
            <person name="Nakamura H."/>
            <person name="Mori M."/>
            <person name="Yoshida Y."/>
            <person name="Ohtoshi R."/>
            <person name="Malay A.D."/>
            <person name="Moran D.A.P."/>
            <person name="Tomita M."/>
            <person name="Numata K."/>
            <person name="Arakawa K."/>
        </authorList>
    </citation>
    <scope>NUCLEOTIDE SEQUENCE</scope>
</reference>
<sequence>MLHSTNIRGFVRYVCFIIESLRHHEVDTLTILIMQFFSHMVSFKVIIIKHRTYFGALLFPRWREKKKFDLSAEKDVDHLRQMVLVSNGDLYETNASCKSDSVYTEKDLEIRGSGVEERDENRR</sequence>
<organism evidence="1 2">
    <name type="scientific">Nephila pilipes</name>
    <name type="common">Giant wood spider</name>
    <name type="synonym">Nephila maculata</name>
    <dbReference type="NCBI Taxonomy" id="299642"/>
    <lineage>
        <taxon>Eukaryota</taxon>
        <taxon>Metazoa</taxon>
        <taxon>Ecdysozoa</taxon>
        <taxon>Arthropoda</taxon>
        <taxon>Chelicerata</taxon>
        <taxon>Arachnida</taxon>
        <taxon>Araneae</taxon>
        <taxon>Araneomorphae</taxon>
        <taxon>Entelegynae</taxon>
        <taxon>Araneoidea</taxon>
        <taxon>Nephilidae</taxon>
        <taxon>Nephila</taxon>
    </lineage>
</organism>
<comment type="caution">
    <text evidence="1">The sequence shown here is derived from an EMBL/GenBank/DDBJ whole genome shotgun (WGS) entry which is preliminary data.</text>
</comment>
<dbReference type="Proteomes" id="UP000887013">
    <property type="component" value="Unassembled WGS sequence"/>
</dbReference>
<dbReference type="EMBL" id="BMAW01077131">
    <property type="protein sequence ID" value="GFU04799.1"/>
    <property type="molecule type" value="Genomic_DNA"/>
</dbReference>
<evidence type="ECO:0000313" key="1">
    <source>
        <dbReference type="EMBL" id="GFU04799.1"/>
    </source>
</evidence>
<protein>
    <submittedName>
        <fullName evidence="1">Uncharacterized protein</fullName>
    </submittedName>
</protein>
<evidence type="ECO:0000313" key="2">
    <source>
        <dbReference type="Proteomes" id="UP000887013"/>
    </source>
</evidence>
<proteinExistence type="predicted"/>
<gene>
    <name evidence="1" type="ORF">NPIL_241081</name>
</gene>
<dbReference type="AlphaFoldDB" id="A0A8X6UCL3"/>
<accession>A0A8X6UCL3</accession>
<keyword evidence="2" id="KW-1185">Reference proteome</keyword>